<keyword evidence="15" id="KW-0479">Metal-binding</keyword>
<sequence length="347" mass="38628">MRKTKKKVALLTGGYTSEYPISVKSASNVATQLSAEFDVYTIYITPDSWHYLTGDQRRIEVEKSDFSIALQGQKILFDVIFICIHGSPGEDGRLQAYFDLLNIPYTSCRQLTASVTMNKYFTKAIVADLPELHLAKSVLLTNRKSAEQEISAARLRFPLFVKPNNGGSSIGLSKVKNEHELTPALDKAFTEDVGQQILVEEFIDGREISVGVFRSQNEISVLPPSEVVIQAEFFDFETKYQSANTIEITPARLSPDEAALVERSAKRIFTRLACFGVVRIDFILQATTGHIHFLEINTIPGQTDQSFIPKQLRAAGIDVQKFFVDLVNEALSISKAQDLSAVVEPTQ</sequence>
<evidence type="ECO:0000256" key="7">
    <source>
        <dbReference type="ARBA" id="ARBA00022741"/>
    </source>
</evidence>
<dbReference type="OrthoDB" id="9813261at2"/>
<dbReference type="InterPro" id="IPR011761">
    <property type="entry name" value="ATP-grasp"/>
</dbReference>
<feature type="active site" evidence="14">
    <location>
        <position position="306"/>
    </location>
</feature>
<evidence type="ECO:0000313" key="18">
    <source>
        <dbReference type="EMBL" id="SFC66642.1"/>
    </source>
</evidence>
<dbReference type="InterPro" id="IPR013815">
    <property type="entry name" value="ATP_grasp_subdomain_1"/>
</dbReference>
<keyword evidence="15" id="KW-0464">Manganese</keyword>
<dbReference type="InterPro" id="IPR011095">
    <property type="entry name" value="Dala_Dala_lig_C"/>
</dbReference>
<dbReference type="HAMAP" id="MF_00047">
    <property type="entry name" value="Dala_Dala_lig"/>
    <property type="match status" value="1"/>
</dbReference>
<dbReference type="PANTHER" id="PTHR23132">
    <property type="entry name" value="D-ALANINE--D-ALANINE LIGASE"/>
    <property type="match status" value="1"/>
</dbReference>
<dbReference type="GO" id="GO:0046872">
    <property type="term" value="F:metal ion binding"/>
    <property type="evidence" value="ECO:0007669"/>
    <property type="project" value="UniProtKB-KW"/>
</dbReference>
<comment type="catalytic activity">
    <reaction evidence="12 13">
        <text>2 D-alanine + ATP = D-alanyl-D-alanine + ADP + phosphate + H(+)</text>
        <dbReference type="Rhea" id="RHEA:11224"/>
        <dbReference type="ChEBI" id="CHEBI:15378"/>
        <dbReference type="ChEBI" id="CHEBI:30616"/>
        <dbReference type="ChEBI" id="CHEBI:43474"/>
        <dbReference type="ChEBI" id="CHEBI:57416"/>
        <dbReference type="ChEBI" id="CHEBI:57822"/>
        <dbReference type="ChEBI" id="CHEBI:456216"/>
        <dbReference type="EC" id="6.3.2.4"/>
    </reaction>
</comment>
<dbReference type="PROSITE" id="PS50975">
    <property type="entry name" value="ATP_GRASP"/>
    <property type="match status" value="1"/>
</dbReference>
<dbReference type="EMBL" id="FOLL01000018">
    <property type="protein sequence ID" value="SFC66642.1"/>
    <property type="molecule type" value="Genomic_DNA"/>
</dbReference>
<dbReference type="GO" id="GO:0071555">
    <property type="term" value="P:cell wall organization"/>
    <property type="evidence" value="ECO:0007669"/>
    <property type="project" value="UniProtKB-KW"/>
</dbReference>
<evidence type="ECO:0000256" key="15">
    <source>
        <dbReference type="PIRSR" id="PIRSR039102-3"/>
    </source>
</evidence>
<evidence type="ECO:0000256" key="14">
    <source>
        <dbReference type="PIRSR" id="PIRSR039102-1"/>
    </source>
</evidence>
<keyword evidence="11 13" id="KW-0961">Cell wall biogenesis/degradation</keyword>
<dbReference type="InterPro" id="IPR005905">
    <property type="entry name" value="D_ala_D_ala"/>
</dbReference>
<dbReference type="Pfam" id="PF01820">
    <property type="entry name" value="Dala_Dala_lig_N"/>
    <property type="match status" value="1"/>
</dbReference>
<protein>
    <recommendedName>
        <fullName evidence="4 13">D-alanine--D-alanine ligase</fullName>
        <ecNumber evidence="4 13">6.3.2.4</ecNumber>
    </recommendedName>
    <alternativeName>
        <fullName evidence="13">D-Ala-D-Ala ligase</fullName>
    </alternativeName>
    <alternativeName>
        <fullName evidence="13">D-alanylalanine synthetase</fullName>
    </alternativeName>
</protein>
<keyword evidence="7 16" id="KW-0547">Nucleotide-binding</keyword>
<evidence type="ECO:0000256" key="16">
    <source>
        <dbReference type="PROSITE-ProRule" id="PRU00409"/>
    </source>
</evidence>
<dbReference type="Pfam" id="PF07478">
    <property type="entry name" value="Dala_Dala_lig_C"/>
    <property type="match status" value="1"/>
</dbReference>
<comment type="similarity">
    <text evidence="3 13">Belongs to the D-alanine--D-alanine ligase family.</text>
</comment>
<comment type="function">
    <text evidence="13">Cell wall formation.</text>
</comment>
<keyword evidence="10 13" id="KW-0573">Peptidoglycan synthesis</keyword>
<dbReference type="UniPathway" id="UPA00219"/>
<evidence type="ECO:0000256" key="1">
    <source>
        <dbReference type="ARBA" id="ARBA00001936"/>
    </source>
</evidence>
<evidence type="ECO:0000256" key="10">
    <source>
        <dbReference type="ARBA" id="ARBA00022984"/>
    </source>
</evidence>
<evidence type="ECO:0000313" key="19">
    <source>
        <dbReference type="Proteomes" id="UP000199577"/>
    </source>
</evidence>
<comment type="cofactor">
    <cofactor evidence="1">
        <name>Mn(2+)</name>
        <dbReference type="ChEBI" id="CHEBI:29035"/>
    </cofactor>
</comment>
<feature type="binding site" evidence="15">
    <location>
        <position position="295"/>
    </location>
    <ligand>
        <name>Mg(2+)</name>
        <dbReference type="ChEBI" id="CHEBI:18420"/>
        <label>2</label>
    </ligand>
</feature>
<evidence type="ECO:0000256" key="13">
    <source>
        <dbReference type="HAMAP-Rule" id="MF_00047"/>
    </source>
</evidence>
<dbReference type="Gene3D" id="3.30.470.20">
    <property type="entry name" value="ATP-grasp fold, B domain"/>
    <property type="match status" value="1"/>
</dbReference>
<evidence type="ECO:0000256" key="8">
    <source>
        <dbReference type="ARBA" id="ARBA00022840"/>
    </source>
</evidence>
<dbReference type="GO" id="GO:0008360">
    <property type="term" value="P:regulation of cell shape"/>
    <property type="evidence" value="ECO:0007669"/>
    <property type="project" value="UniProtKB-KW"/>
</dbReference>
<keyword evidence="6 13" id="KW-0436">Ligase</keyword>
<dbReference type="PROSITE" id="PS00844">
    <property type="entry name" value="DALA_DALA_LIGASE_2"/>
    <property type="match status" value="1"/>
</dbReference>
<comment type="cofactor">
    <cofactor evidence="15">
        <name>Mg(2+)</name>
        <dbReference type="ChEBI" id="CHEBI:18420"/>
    </cofactor>
    <cofactor evidence="15">
        <name>Mn(2+)</name>
        <dbReference type="ChEBI" id="CHEBI:29035"/>
    </cofactor>
    <text evidence="15">Binds 2 magnesium or manganese ions per subunit.</text>
</comment>
<evidence type="ECO:0000256" key="3">
    <source>
        <dbReference type="ARBA" id="ARBA00010871"/>
    </source>
</evidence>
<dbReference type="InterPro" id="IPR000291">
    <property type="entry name" value="D-Ala_lig_Van_CS"/>
</dbReference>
<dbReference type="InterPro" id="IPR011127">
    <property type="entry name" value="Dala_Dala_lig_N"/>
</dbReference>
<keyword evidence="5 13" id="KW-0963">Cytoplasm</keyword>
<feature type="binding site" evidence="15">
    <location>
        <position position="295"/>
    </location>
    <ligand>
        <name>Mg(2+)</name>
        <dbReference type="ChEBI" id="CHEBI:18420"/>
        <label>1</label>
    </ligand>
</feature>
<keyword evidence="9 13" id="KW-0133">Cell shape</keyword>
<dbReference type="GO" id="GO:0005524">
    <property type="term" value="F:ATP binding"/>
    <property type="evidence" value="ECO:0007669"/>
    <property type="project" value="UniProtKB-UniRule"/>
</dbReference>
<dbReference type="STRING" id="623281.SAMN05421747_11819"/>
<keyword evidence="19" id="KW-1185">Reference proteome</keyword>
<reference evidence="18 19" key="1">
    <citation type="submission" date="2016-10" db="EMBL/GenBank/DDBJ databases">
        <authorList>
            <person name="de Groot N.N."/>
        </authorList>
    </citation>
    <scope>NUCLEOTIDE SEQUENCE [LARGE SCALE GENOMIC DNA]</scope>
    <source>
        <strain evidence="18 19">DSM 22900</strain>
    </source>
</reference>
<accession>A0A1I1L265</accession>
<dbReference type="GO" id="GO:0005737">
    <property type="term" value="C:cytoplasm"/>
    <property type="evidence" value="ECO:0007669"/>
    <property type="project" value="UniProtKB-SubCell"/>
</dbReference>
<evidence type="ECO:0000256" key="2">
    <source>
        <dbReference type="ARBA" id="ARBA00004496"/>
    </source>
</evidence>
<feature type="binding site" evidence="15">
    <location>
        <position position="297"/>
    </location>
    <ligand>
        <name>Mg(2+)</name>
        <dbReference type="ChEBI" id="CHEBI:18420"/>
        <label>2</label>
    </ligand>
</feature>
<evidence type="ECO:0000256" key="6">
    <source>
        <dbReference type="ARBA" id="ARBA00022598"/>
    </source>
</evidence>
<evidence type="ECO:0000259" key="17">
    <source>
        <dbReference type="PROSITE" id="PS50975"/>
    </source>
</evidence>
<name>A0A1I1L265_9SPHI</name>
<dbReference type="EC" id="6.3.2.4" evidence="4 13"/>
<evidence type="ECO:0000256" key="11">
    <source>
        <dbReference type="ARBA" id="ARBA00023316"/>
    </source>
</evidence>
<feature type="active site" evidence="14">
    <location>
        <position position="168"/>
    </location>
</feature>
<dbReference type="AlphaFoldDB" id="A0A1I1L265"/>
<keyword evidence="8 16" id="KW-0067">ATP-binding</keyword>
<evidence type="ECO:0000256" key="12">
    <source>
        <dbReference type="ARBA" id="ARBA00047614"/>
    </source>
</evidence>
<dbReference type="SUPFAM" id="SSF56059">
    <property type="entry name" value="Glutathione synthetase ATP-binding domain-like"/>
    <property type="match status" value="1"/>
</dbReference>
<dbReference type="InterPro" id="IPR016185">
    <property type="entry name" value="PreATP-grasp_dom_sf"/>
</dbReference>
<dbReference type="PROSITE" id="PS00843">
    <property type="entry name" value="DALA_DALA_LIGASE_1"/>
    <property type="match status" value="1"/>
</dbReference>
<dbReference type="Gene3D" id="3.40.50.20">
    <property type="match status" value="1"/>
</dbReference>
<comment type="subcellular location">
    <subcellularLocation>
        <location evidence="2 13">Cytoplasm</location>
    </subcellularLocation>
</comment>
<dbReference type="PANTHER" id="PTHR23132:SF23">
    <property type="entry name" value="D-ALANINE--D-ALANINE LIGASE B"/>
    <property type="match status" value="1"/>
</dbReference>
<dbReference type="PIRSF" id="PIRSF039102">
    <property type="entry name" value="Ddl/VanB"/>
    <property type="match status" value="1"/>
</dbReference>
<dbReference type="GO" id="GO:0008716">
    <property type="term" value="F:D-alanine-D-alanine ligase activity"/>
    <property type="evidence" value="ECO:0007669"/>
    <property type="project" value="UniProtKB-UniRule"/>
</dbReference>
<dbReference type="NCBIfam" id="TIGR01205">
    <property type="entry name" value="D_ala_D_alaTIGR"/>
    <property type="match status" value="1"/>
</dbReference>
<dbReference type="SUPFAM" id="SSF52440">
    <property type="entry name" value="PreATP-grasp domain"/>
    <property type="match status" value="1"/>
</dbReference>
<feature type="domain" description="ATP-grasp" evidence="17">
    <location>
        <begin position="124"/>
        <end position="328"/>
    </location>
</feature>
<dbReference type="NCBIfam" id="NF002527">
    <property type="entry name" value="PRK01966.1-3"/>
    <property type="match status" value="1"/>
</dbReference>
<gene>
    <name evidence="13" type="primary">ddl</name>
    <name evidence="18" type="ORF">SAMN05421747_11819</name>
</gene>
<dbReference type="RefSeq" id="WP_090974652.1">
    <property type="nucleotide sequence ID" value="NZ_FOLL01000018.1"/>
</dbReference>
<evidence type="ECO:0000256" key="4">
    <source>
        <dbReference type="ARBA" id="ARBA00012216"/>
    </source>
</evidence>
<organism evidence="18 19">
    <name type="scientific">Parapedobacter composti</name>
    <dbReference type="NCBI Taxonomy" id="623281"/>
    <lineage>
        <taxon>Bacteria</taxon>
        <taxon>Pseudomonadati</taxon>
        <taxon>Bacteroidota</taxon>
        <taxon>Sphingobacteriia</taxon>
        <taxon>Sphingobacteriales</taxon>
        <taxon>Sphingobacteriaceae</taxon>
        <taxon>Parapedobacter</taxon>
    </lineage>
</organism>
<dbReference type="Gene3D" id="3.30.1490.20">
    <property type="entry name" value="ATP-grasp fold, A domain"/>
    <property type="match status" value="1"/>
</dbReference>
<dbReference type="GO" id="GO:0009252">
    <property type="term" value="P:peptidoglycan biosynthetic process"/>
    <property type="evidence" value="ECO:0007669"/>
    <property type="project" value="UniProtKB-UniRule"/>
</dbReference>
<evidence type="ECO:0000256" key="5">
    <source>
        <dbReference type="ARBA" id="ARBA00022490"/>
    </source>
</evidence>
<keyword evidence="15" id="KW-0460">Magnesium</keyword>
<feature type="binding site" evidence="15">
    <location>
        <position position="281"/>
    </location>
    <ligand>
        <name>Mg(2+)</name>
        <dbReference type="ChEBI" id="CHEBI:18420"/>
        <label>1</label>
    </ligand>
</feature>
<evidence type="ECO:0000256" key="9">
    <source>
        <dbReference type="ARBA" id="ARBA00022960"/>
    </source>
</evidence>
<proteinExistence type="inferred from homology"/>
<feature type="active site" evidence="14">
    <location>
        <position position="18"/>
    </location>
</feature>
<dbReference type="Proteomes" id="UP000199577">
    <property type="component" value="Unassembled WGS sequence"/>
</dbReference>
<comment type="pathway">
    <text evidence="13">Cell wall biogenesis; peptidoglycan biosynthesis.</text>
</comment>